<dbReference type="GO" id="GO:0008234">
    <property type="term" value="F:cysteine-type peptidase activity"/>
    <property type="evidence" value="ECO:0007669"/>
    <property type="project" value="UniProtKB-KW"/>
</dbReference>
<comment type="similarity">
    <text evidence="1">Belongs to the peptidase C40 family.</text>
</comment>
<dbReference type="InterPro" id="IPR051794">
    <property type="entry name" value="PG_Endopeptidase_C40"/>
</dbReference>
<sequence length="583" mass="65124">MLMNGDKLIIEDIHGKRAALKAVLFDQVEWTYAVNGDYTLTFTAYDDGSEAYSMLTNQSWVYDHGEIFVIKQVSDAPSQGSSAIQVTCSQIYTELSRSKSVDGNTDWGDIGHKASPDSNAPNQTNQDNKDDENTSLTPIGPEQIMKYYIGDANNTNGNNWLNFTWEIKGQFDPQPVALDAVSLKTGISKITETWTDAVIFPMAKHITVYSHDEFYKDRGHRLDYLNNVSDIQIDIDSNSIINEARCVGATYTQQDTSTTDTGLPNGTITSGKGAQAVINDAKKYLGVPYVYGGAGGTRGGNPWSGMDCSSFVSQVYQDFGIRVPAQTIAMEPSFHQVSTPQTGDVGFYGPHGGTHHICLMLDANTMIYEPEPGESCKIEPVSYYPPSWYARNDQMAAVVSQGASDEDDGTDATTTTETDTTQYYFQPFIVKDQESIDRWGLFFAPDDITNDSIQDKDQMRDYALKQFHPNPDMSITCTMMNNERPIPGDIVHFEIKQRNYKSKLPIVGFTWYSHRRSSNNTTITLNSVEKSILDYEQSFNNAANRPTQIINPGWSKQTWTRQEVRTFGENIEKPNTDQDTNNS</sequence>
<keyword evidence="2" id="KW-0645">Protease</keyword>
<feature type="domain" description="NlpC/P60" evidence="6">
    <location>
        <begin position="271"/>
        <end position="399"/>
    </location>
</feature>
<dbReference type="Pfam" id="PF06605">
    <property type="entry name" value="Prophage_tail"/>
    <property type="match status" value="1"/>
</dbReference>
<protein>
    <submittedName>
        <fullName evidence="7">NlpC/P60 family protein</fullName>
    </submittedName>
</protein>
<dbReference type="InterPro" id="IPR044051">
    <property type="entry name" value="Prophage_tail_N"/>
</dbReference>
<evidence type="ECO:0000313" key="8">
    <source>
        <dbReference type="Proteomes" id="UP000004335"/>
    </source>
</evidence>
<dbReference type="GO" id="GO:0006508">
    <property type="term" value="P:proteolysis"/>
    <property type="evidence" value="ECO:0007669"/>
    <property type="project" value="UniProtKB-KW"/>
</dbReference>
<evidence type="ECO:0000256" key="5">
    <source>
        <dbReference type="SAM" id="MobiDB-lite"/>
    </source>
</evidence>
<dbReference type="Pfam" id="PF18994">
    <property type="entry name" value="Prophage_tailD1"/>
    <property type="match status" value="1"/>
</dbReference>
<dbReference type="PROSITE" id="PS51935">
    <property type="entry name" value="NLPC_P60"/>
    <property type="match status" value="1"/>
</dbReference>
<reference evidence="7 8" key="1">
    <citation type="submission" date="2011-01" db="EMBL/GenBank/DDBJ databases">
        <authorList>
            <person name="Muzny D."/>
            <person name="Qin X."/>
            <person name="Buhay C."/>
            <person name="Dugan-Rocha S."/>
            <person name="Ding Y."/>
            <person name="Chen G."/>
            <person name="Hawes A."/>
            <person name="Holder M."/>
            <person name="Jhangiani S."/>
            <person name="Johnson A."/>
            <person name="Khan Z."/>
            <person name="Li Z."/>
            <person name="Liu W."/>
            <person name="Liu X."/>
            <person name="Perez L."/>
            <person name="Shen H."/>
            <person name="Wang Q."/>
            <person name="Watt J."/>
            <person name="Xi L."/>
            <person name="Xin Y."/>
            <person name="Zhou J."/>
            <person name="Deng J."/>
            <person name="Jiang H."/>
            <person name="Liu Y."/>
            <person name="Qu J."/>
            <person name="Song X.-Z."/>
            <person name="Zhang L."/>
            <person name="Villasana D."/>
            <person name="Johnson A."/>
            <person name="Liu J."/>
            <person name="Liyanage D."/>
            <person name="Lorensuhewa L."/>
            <person name="Robinson T."/>
            <person name="Song A."/>
            <person name="Song B.-B."/>
            <person name="Dinh H."/>
            <person name="Thornton R."/>
            <person name="Coyle M."/>
            <person name="Francisco L."/>
            <person name="Jackson L."/>
            <person name="Javaid M."/>
            <person name="Korchina V."/>
            <person name="Kovar C."/>
            <person name="Mata R."/>
            <person name="Mathew T."/>
            <person name="Ngo R."/>
            <person name="Nguyen L."/>
            <person name="Nguyen N."/>
            <person name="Okwuonu G."/>
            <person name="Ongeri F."/>
            <person name="Pham C."/>
            <person name="Simmons D."/>
            <person name="Wilczek-Boney K."/>
            <person name="Hale W."/>
            <person name="Jakkamsetti A."/>
            <person name="Pham P."/>
            <person name="Ruth R."/>
            <person name="San Lucas F."/>
            <person name="Warren J."/>
            <person name="Zhang J."/>
            <person name="Zhao Z."/>
            <person name="Zhou C."/>
            <person name="Zhu D."/>
            <person name="Lee S."/>
            <person name="Bess C."/>
            <person name="Blankenburg K."/>
            <person name="Forbes L."/>
            <person name="Fu Q."/>
            <person name="Gubbala S."/>
            <person name="Hirani K."/>
            <person name="Jayaseelan J.C."/>
            <person name="Lara F."/>
            <person name="Munidasa M."/>
            <person name="Palculict T."/>
            <person name="Patil S."/>
            <person name="Pu L.-L."/>
            <person name="Saada N."/>
            <person name="Tang L."/>
            <person name="Weissenberger G."/>
            <person name="Zhu Y."/>
            <person name="Hemphill L."/>
            <person name="Shang Y."/>
            <person name="Youmans B."/>
            <person name="Ayvaz T."/>
            <person name="Ross M."/>
            <person name="Santibanez J."/>
            <person name="Aqrawi P."/>
            <person name="Gross S."/>
            <person name="Joshi V."/>
            <person name="Fowler G."/>
            <person name="Nazareth L."/>
            <person name="Reid J."/>
            <person name="Worley K."/>
            <person name="Petrosino J."/>
            <person name="Highlander S."/>
            <person name="Gibbs R."/>
        </authorList>
    </citation>
    <scope>NUCLEOTIDE SEQUENCE [LARGE SCALE GENOMIC DNA]</scope>
    <source>
        <strain evidence="7 8">MM4-1A</strain>
    </source>
</reference>
<evidence type="ECO:0000256" key="3">
    <source>
        <dbReference type="ARBA" id="ARBA00022801"/>
    </source>
</evidence>
<evidence type="ECO:0000313" key="7">
    <source>
        <dbReference type="EMBL" id="EGC16020.1"/>
    </source>
</evidence>
<evidence type="ECO:0000256" key="2">
    <source>
        <dbReference type="ARBA" id="ARBA00022670"/>
    </source>
</evidence>
<dbReference type="InterPro" id="IPR010572">
    <property type="entry name" value="Tail_dom"/>
</dbReference>
<keyword evidence="3" id="KW-0378">Hydrolase</keyword>
<organism evidence="7 8">
    <name type="scientific">Limosilactobacillus reuteri MM4-1A</name>
    <dbReference type="NCBI Taxonomy" id="548485"/>
    <lineage>
        <taxon>Bacteria</taxon>
        <taxon>Bacillati</taxon>
        <taxon>Bacillota</taxon>
        <taxon>Bacilli</taxon>
        <taxon>Lactobacillales</taxon>
        <taxon>Lactobacillaceae</taxon>
        <taxon>Limosilactobacillus</taxon>
    </lineage>
</organism>
<comment type="caution">
    <text evidence="7">The sequence shown here is derived from an EMBL/GenBank/DDBJ whole genome shotgun (WGS) entry which is preliminary data.</text>
</comment>
<feature type="compositionally biased region" description="Polar residues" evidence="5">
    <location>
        <begin position="116"/>
        <end position="126"/>
    </location>
</feature>
<dbReference type="EMBL" id="ACGX02000002">
    <property type="protein sequence ID" value="EGC16020.1"/>
    <property type="molecule type" value="Genomic_DNA"/>
</dbReference>
<evidence type="ECO:0000259" key="6">
    <source>
        <dbReference type="PROSITE" id="PS51935"/>
    </source>
</evidence>
<dbReference type="AlphaFoldDB" id="A0A828RHK4"/>
<dbReference type="PANTHER" id="PTHR47359:SF3">
    <property type="entry name" value="NLP_P60 DOMAIN-CONTAINING PROTEIN-RELATED"/>
    <property type="match status" value="1"/>
</dbReference>
<evidence type="ECO:0000256" key="1">
    <source>
        <dbReference type="ARBA" id="ARBA00007074"/>
    </source>
</evidence>
<keyword evidence="4" id="KW-0788">Thiol protease</keyword>
<accession>A0A828RHK4</accession>
<proteinExistence type="inferred from homology"/>
<dbReference type="InterPro" id="IPR000064">
    <property type="entry name" value="NLP_P60_dom"/>
</dbReference>
<dbReference type="PANTHER" id="PTHR47359">
    <property type="entry name" value="PEPTIDOGLYCAN DL-ENDOPEPTIDASE CWLO"/>
    <property type="match status" value="1"/>
</dbReference>
<feature type="region of interest" description="Disordered" evidence="5">
    <location>
        <begin position="99"/>
        <end position="137"/>
    </location>
</feature>
<dbReference type="Proteomes" id="UP000004335">
    <property type="component" value="Unassembled WGS sequence"/>
</dbReference>
<name>A0A828RHK4_LIMRT</name>
<dbReference type="Gene3D" id="3.90.1720.10">
    <property type="entry name" value="endopeptidase domain like (from Nostoc punctiforme)"/>
    <property type="match status" value="1"/>
</dbReference>
<dbReference type="Pfam" id="PF00877">
    <property type="entry name" value="NLPC_P60"/>
    <property type="match status" value="1"/>
</dbReference>
<evidence type="ECO:0000256" key="4">
    <source>
        <dbReference type="ARBA" id="ARBA00022807"/>
    </source>
</evidence>
<dbReference type="Gene3D" id="3.55.50.40">
    <property type="match status" value="1"/>
</dbReference>
<gene>
    <name evidence="7" type="ORF">HMPREF0536_10048</name>
</gene>
<dbReference type="SUPFAM" id="SSF54001">
    <property type="entry name" value="Cysteine proteinases"/>
    <property type="match status" value="1"/>
</dbReference>
<dbReference type="InterPro" id="IPR038765">
    <property type="entry name" value="Papain-like_cys_pep_sf"/>
</dbReference>
<dbReference type="Gene3D" id="6.20.110.10">
    <property type="match status" value="1"/>
</dbReference>